<sequence>MESCQNEPKKKQTSSALTRGRVEPILLAFDRICERFWAQLHGKQPTSTPENASAPRSGPAACNRPNLTPPRAPRAAQHRSRRQTARLHRKHPTNRSCKTRLHQPQRDRHEWQTPTAYTYGSRDKTPRMQTLPADSVQVPVRTTADSAGLGTMGGA</sequence>
<evidence type="ECO:0000313" key="3">
    <source>
        <dbReference type="Proteomes" id="UP001295444"/>
    </source>
</evidence>
<protein>
    <submittedName>
        <fullName evidence="2">Uncharacterized protein</fullName>
    </submittedName>
</protein>
<feature type="region of interest" description="Disordered" evidence="1">
    <location>
        <begin position="1"/>
        <end position="21"/>
    </location>
</feature>
<dbReference type="EMBL" id="OW240921">
    <property type="protein sequence ID" value="CAH2320346.1"/>
    <property type="molecule type" value="Genomic_DNA"/>
</dbReference>
<proteinExistence type="predicted"/>
<keyword evidence="3" id="KW-1185">Reference proteome</keyword>
<evidence type="ECO:0000313" key="2">
    <source>
        <dbReference type="EMBL" id="CAH2320346.1"/>
    </source>
</evidence>
<gene>
    <name evidence="2" type="ORF">PECUL_23A003678</name>
</gene>
<dbReference type="AlphaFoldDB" id="A0AAD1T6X9"/>
<accession>A0AAD1T6X9</accession>
<reference evidence="2" key="1">
    <citation type="submission" date="2022-03" db="EMBL/GenBank/DDBJ databases">
        <authorList>
            <person name="Alioto T."/>
            <person name="Alioto T."/>
            <person name="Gomez Garrido J."/>
        </authorList>
    </citation>
    <scope>NUCLEOTIDE SEQUENCE</scope>
</reference>
<feature type="compositionally biased region" description="Basic residues" evidence="1">
    <location>
        <begin position="76"/>
        <end position="103"/>
    </location>
</feature>
<name>A0AAD1T6X9_PELCU</name>
<feature type="region of interest" description="Disordered" evidence="1">
    <location>
        <begin position="41"/>
        <end position="112"/>
    </location>
</feature>
<dbReference type="Proteomes" id="UP001295444">
    <property type="component" value="Chromosome 10"/>
</dbReference>
<evidence type="ECO:0000256" key="1">
    <source>
        <dbReference type="SAM" id="MobiDB-lite"/>
    </source>
</evidence>
<organism evidence="2 3">
    <name type="scientific">Pelobates cultripes</name>
    <name type="common">Western spadefoot toad</name>
    <dbReference type="NCBI Taxonomy" id="61616"/>
    <lineage>
        <taxon>Eukaryota</taxon>
        <taxon>Metazoa</taxon>
        <taxon>Chordata</taxon>
        <taxon>Craniata</taxon>
        <taxon>Vertebrata</taxon>
        <taxon>Euteleostomi</taxon>
        <taxon>Amphibia</taxon>
        <taxon>Batrachia</taxon>
        <taxon>Anura</taxon>
        <taxon>Pelobatoidea</taxon>
        <taxon>Pelobatidae</taxon>
        <taxon>Pelobates</taxon>
    </lineage>
</organism>